<dbReference type="RefSeq" id="WP_030939012.1">
    <property type="nucleotide sequence ID" value="NZ_JBFAEG010000029.1"/>
</dbReference>
<dbReference type="Proteomes" id="UP001551011">
    <property type="component" value="Unassembled WGS sequence"/>
</dbReference>
<evidence type="ECO:0000256" key="1">
    <source>
        <dbReference type="SAM" id="MobiDB-lite"/>
    </source>
</evidence>
<feature type="region of interest" description="Disordered" evidence="1">
    <location>
        <begin position="55"/>
        <end position="87"/>
    </location>
</feature>
<evidence type="ECO:0000313" key="3">
    <source>
        <dbReference type="Proteomes" id="UP001551011"/>
    </source>
</evidence>
<organism evidence="2 3">
    <name type="scientific">Streptomyces flaveolus</name>
    <dbReference type="NCBI Taxonomy" id="67297"/>
    <lineage>
        <taxon>Bacteria</taxon>
        <taxon>Bacillati</taxon>
        <taxon>Actinomycetota</taxon>
        <taxon>Actinomycetes</taxon>
        <taxon>Kitasatosporales</taxon>
        <taxon>Streptomycetaceae</taxon>
        <taxon>Streptomyces</taxon>
    </lineage>
</organism>
<gene>
    <name evidence="2" type="ORF">AB0H04_33460</name>
</gene>
<reference evidence="2 3" key="1">
    <citation type="submission" date="2024-06" db="EMBL/GenBank/DDBJ databases">
        <title>The Natural Products Discovery Center: Release of the First 8490 Sequenced Strains for Exploring Actinobacteria Biosynthetic Diversity.</title>
        <authorList>
            <person name="Kalkreuter E."/>
            <person name="Kautsar S.A."/>
            <person name="Yang D."/>
            <person name="Bader C.D."/>
            <person name="Teijaro C.N."/>
            <person name="Fluegel L."/>
            <person name="Davis C.M."/>
            <person name="Simpson J.R."/>
            <person name="Lauterbach L."/>
            <person name="Steele A.D."/>
            <person name="Gui C."/>
            <person name="Meng S."/>
            <person name="Li G."/>
            <person name="Viehrig K."/>
            <person name="Ye F."/>
            <person name="Su P."/>
            <person name="Kiefer A.F."/>
            <person name="Nichols A."/>
            <person name="Cepeda A.J."/>
            <person name="Yan W."/>
            <person name="Fan B."/>
            <person name="Jiang Y."/>
            <person name="Adhikari A."/>
            <person name="Zheng C.-J."/>
            <person name="Schuster L."/>
            <person name="Cowan T.M."/>
            <person name="Smanski M.J."/>
            <person name="Chevrette M.G."/>
            <person name="De Carvalho L.P.S."/>
            <person name="Shen B."/>
        </authorList>
    </citation>
    <scope>NUCLEOTIDE SEQUENCE [LARGE SCALE GENOMIC DNA]</scope>
    <source>
        <strain evidence="2 3">NPDC020594</strain>
    </source>
</reference>
<accession>A0ABV3AIC3</accession>
<protein>
    <submittedName>
        <fullName evidence="2">Uncharacterized protein</fullName>
    </submittedName>
</protein>
<name>A0ABV3AIC3_9ACTN</name>
<dbReference type="EMBL" id="JBFAEG010000029">
    <property type="protein sequence ID" value="MEU5711708.1"/>
    <property type="molecule type" value="Genomic_DNA"/>
</dbReference>
<proteinExistence type="predicted"/>
<feature type="region of interest" description="Disordered" evidence="1">
    <location>
        <begin position="1"/>
        <end position="20"/>
    </location>
</feature>
<sequence length="87" mass="8795">MVTALEPTDHIVPVPDAAGDRNARTRTIRLAGDHLAAARGETTGHTAVTRHATVTDHPAVTGHPGVRGATTSVPSPAPAGHLVPSTA</sequence>
<keyword evidence="3" id="KW-1185">Reference proteome</keyword>
<evidence type="ECO:0000313" key="2">
    <source>
        <dbReference type="EMBL" id="MEU5711708.1"/>
    </source>
</evidence>
<comment type="caution">
    <text evidence="2">The sequence shown here is derived from an EMBL/GenBank/DDBJ whole genome shotgun (WGS) entry which is preliminary data.</text>
</comment>